<evidence type="ECO:0000313" key="11">
    <source>
        <dbReference type="Proteomes" id="UP001054252"/>
    </source>
</evidence>
<dbReference type="InterPro" id="IPR042197">
    <property type="entry name" value="Apaf_helical"/>
</dbReference>
<dbReference type="InterPro" id="IPR027417">
    <property type="entry name" value="P-loop_NTPase"/>
</dbReference>
<keyword evidence="5" id="KW-0611">Plant defense</keyword>
<dbReference type="GO" id="GO:0043531">
    <property type="term" value="F:ADP binding"/>
    <property type="evidence" value="ECO:0007669"/>
    <property type="project" value="InterPro"/>
</dbReference>
<dbReference type="Gene3D" id="3.80.10.10">
    <property type="entry name" value="Ribonuclease Inhibitor"/>
    <property type="match status" value="1"/>
</dbReference>
<dbReference type="SUPFAM" id="SSF52058">
    <property type="entry name" value="L domain-like"/>
    <property type="match status" value="1"/>
</dbReference>
<dbReference type="SMART" id="SM00369">
    <property type="entry name" value="LRR_TYP"/>
    <property type="match status" value="3"/>
</dbReference>
<dbReference type="AlphaFoldDB" id="A0AAV5M149"/>
<name>A0AAV5M149_9ROSI</name>
<dbReference type="Pfam" id="PF00931">
    <property type="entry name" value="NB-ARC"/>
    <property type="match status" value="1"/>
</dbReference>
<comment type="similarity">
    <text evidence="1">Belongs to the disease resistance NB-LRR family.</text>
</comment>
<dbReference type="GO" id="GO:0005524">
    <property type="term" value="F:ATP binding"/>
    <property type="evidence" value="ECO:0007669"/>
    <property type="project" value="UniProtKB-KW"/>
</dbReference>
<reference evidence="10 11" key="1">
    <citation type="journal article" date="2021" name="Commun. Biol.">
        <title>The genome of Shorea leprosula (Dipterocarpaceae) highlights the ecological relevance of drought in aseasonal tropical rainforests.</title>
        <authorList>
            <person name="Ng K.K.S."/>
            <person name="Kobayashi M.J."/>
            <person name="Fawcett J.A."/>
            <person name="Hatakeyama M."/>
            <person name="Paape T."/>
            <person name="Ng C.H."/>
            <person name="Ang C.C."/>
            <person name="Tnah L.H."/>
            <person name="Lee C.T."/>
            <person name="Nishiyama T."/>
            <person name="Sese J."/>
            <person name="O'Brien M.J."/>
            <person name="Copetti D."/>
            <person name="Mohd Noor M.I."/>
            <person name="Ong R.C."/>
            <person name="Putra M."/>
            <person name="Sireger I.Z."/>
            <person name="Indrioko S."/>
            <person name="Kosugi Y."/>
            <person name="Izuno A."/>
            <person name="Isagi Y."/>
            <person name="Lee S.L."/>
            <person name="Shimizu K.K."/>
        </authorList>
    </citation>
    <scope>NUCLEOTIDE SEQUENCE [LARGE SCALE GENOMIC DNA]</scope>
    <source>
        <strain evidence="10">214</strain>
    </source>
</reference>
<dbReference type="PANTHER" id="PTHR33463:SF198">
    <property type="entry name" value="RPP4C3"/>
    <property type="match status" value="1"/>
</dbReference>
<protein>
    <recommendedName>
        <fullName evidence="9">AAA+ ATPase domain-containing protein</fullName>
    </recommendedName>
</protein>
<gene>
    <name evidence="10" type="ORF">SLEP1_g50488</name>
</gene>
<dbReference type="InterPro" id="IPR003593">
    <property type="entry name" value="AAA+_ATPase"/>
</dbReference>
<dbReference type="InterPro" id="IPR050905">
    <property type="entry name" value="Plant_NBS-LRR"/>
</dbReference>
<evidence type="ECO:0000256" key="5">
    <source>
        <dbReference type="ARBA" id="ARBA00022821"/>
    </source>
</evidence>
<keyword evidence="4" id="KW-0547">Nucleotide-binding</keyword>
<dbReference type="InterPro" id="IPR002182">
    <property type="entry name" value="NB-ARC"/>
</dbReference>
<accession>A0AAV5M149</accession>
<sequence>MAGTEAATVVAEKVAENLVDRIFNLIWNRIARVFKWKTNLKNLENDVKRLVAKRESLLKFKEAADRKGEELPEVNKWLKKADEYSREMQELKDAEENAKKKCLAGMCCNPWPRYRISKKVEEYVKVVAQLLDEAGSSDFLVAIHPPPQKISAARVKGFEDFGSRMSILDRIMGALKSSTVDKIGVHGMPGVGKTMLTKEVARQAEEAQLFDAVVMASVTKEPNVRRIQAEIADNLVLQLHRESNDGRADQIKAYLMGKKRILVILDDIWTGIDLDQLGIPHEVKKNEASSIGEEHVQCKILLTSRSRTVLSDLMDTHQNFEVGGLQDEEAWELLKKIVGEEVENSDLRLTARGIVEECAGLPLAIRTLGNALKRKELYEWTDALLRLRNPSPENFRGIPATVYSAIELSFKHLESDERKQTFLLCSLLGQNGSTDDLLEYGLGLGLFHRVSTISEARARMHDIVFDVATSIASRDYHVLPLIDGNEPEKWSDGVAVGEIKWISVQHANVGELPDELDFPHCNLFSLRSKDPSVRVPENFFRRMPNLRVLNLSKMHFSFMPSSICLLKHLHTLRMSESIIGDIAFIGKLMSLEVLSLSGCDLEELPSQIRQLTQLKLLNLSDCTKLKLIPPLILASLSKLEALHLGNSFNQWDTANQGNASLVELKNLHNLAALDLHACDVQLVPEDLFSERLKRYKIFIGEVWNCWDTSFRSSKILKLELNTSISYEHSICMLMKRTEELHLENLEGVKNIVSELGAEGFQELKFLYVQNAHEIQHIINSVGQIPSHAFSSLEVLFLQNLKNMVEICHGRLGETSFKRLRTITVESCKQLKSLLPFSIARRLLQLEEIRVTDCSNMSEFVKEERQGATNDIDIAEDDQNFELAQLRSMKLQYLPKFIRLCRGNEETNNSTSRPAPLFNEKINPKQIN</sequence>
<dbReference type="PRINTS" id="PR00364">
    <property type="entry name" value="DISEASERSIST"/>
</dbReference>
<dbReference type="InterPro" id="IPR057135">
    <property type="entry name" value="At4g27190-like_LRR"/>
</dbReference>
<dbReference type="Gene3D" id="3.40.50.300">
    <property type="entry name" value="P-loop containing nucleotide triphosphate hydrolases"/>
    <property type="match status" value="1"/>
</dbReference>
<keyword evidence="7" id="KW-0175">Coiled coil</keyword>
<dbReference type="PANTHER" id="PTHR33463">
    <property type="entry name" value="NB-ARC DOMAIN-CONTAINING PROTEIN-RELATED"/>
    <property type="match status" value="1"/>
</dbReference>
<organism evidence="10 11">
    <name type="scientific">Rubroshorea leprosula</name>
    <dbReference type="NCBI Taxonomy" id="152421"/>
    <lineage>
        <taxon>Eukaryota</taxon>
        <taxon>Viridiplantae</taxon>
        <taxon>Streptophyta</taxon>
        <taxon>Embryophyta</taxon>
        <taxon>Tracheophyta</taxon>
        <taxon>Spermatophyta</taxon>
        <taxon>Magnoliopsida</taxon>
        <taxon>eudicotyledons</taxon>
        <taxon>Gunneridae</taxon>
        <taxon>Pentapetalae</taxon>
        <taxon>rosids</taxon>
        <taxon>malvids</taxon>
        <taxon>Malvales</taxon>
        <taxon>Dipterocarpaceae</taxon>
        <taxon>Rubroshorea</taxon>
    </lineage>
</organism>
<evidence type="ECO:0000259" key="9">
    <source>
        <dbReference type="SMART" id="SM00382"/>
    </source>
</evidence>
<evidence type="ECO:0000256" key="2">
    <source>
        <dbReference type="ARBA" id="ARBA00022614"/>
    </source>
</evidence>
<dbReference type="InterPro" id="IPR003591">
    <property type="entry name" value="Leu-rich_rpt_typical-subtyp"/>
</dbReference>
<evidence type="ECO:0000256" key="3">
    <source>
        <dbReference type="ARBA" id="ARBA00022737"/>
    </source>
</evidence>
<dbReference type="Gene3D" id="1.10.8.430">
    <property type="entry name" value="Helical domain of apoptotic protease-activating factors"/>
    <property type="match status" value="1"/>
</dbReference>
<dbReference type="InterPro" id="IPR032675">
    <property type="entry name" value="LRR_dom_sf"/>
</dbReference>
<dbReference type="GO" id="GO:0006952">
    <property type="term" value="P:defense response"/>
    <property type="evidence" value="ECO:0007669"/>
    <property type="project" value="UniProtKB-KW"/>
</dbReference>
<keyword evidence="3" id="KW-0677">Repeat</keyword>
<comment type="caution">
    <text evidence="10">The sequence shown here is derived from an EMBL/GenBank/DDBJ whole genome shotgun (WGS) entry which is preliminary data.</text>
</comment>
<dbReference type="EMBL" id="BPVZ01000166">
    <property type="protein sequence ID" value="GKV43157.1"/>
    <property type="molecule type" value="Genomic_DNA"/>
</dbReference>
<feature type="domain" description="AAA+ ATPase" evidence="9">
    <location>
        <begin position="179"/>
        <end position="324"/>
    </location>
</feature>
<keyword evidence="6" id="KW-0067">ATP-binding</keyword>
<dbReference type="SUPFAM" id="SSF52540">
    <property type="entry name" value="P-loop containing nucleoside triphosphate hydrolases"/>
    <property type="match status" value="1"/>
</dbReference>
<keyword evidence="2" id="KW-0433">Leucine-rich repeat</keyword>
<evidence type="ECO:0000256" key="4">
    <source>
        <dbReference type="ARBA" id="ARBA00022741"/>
    </source>
</evidence>
<evidence type="ECO:0000313" key="10">
    <source>
        <dbReference type="EMBL" id="GKV43157.1"/>
    </source>
</evidence>
<dbReference type="Pfam" id="PF23247">
    <property type="entry name" value="LRR_RPS2"/>
    <property type="match status" value="1"/>
</dbReference>
<evidence type="ECO:0000256" key="6">
    <source>
        <dbReference type="ARBA" id="ARBA00022840"/>
    </source>
</evidence>
<evidence type="ECO:0000256" key="8">
    <source>
        <dbReference type="SAM" id="MobiDB-lite"/>
    </source>
</evidence>
<dbReference type="SMART" id="SM00382">
    <property type="entry name" value="AAA"/>
    <property type="match status" value="1"/>
</dbReference>
<dbReference type="Proteomes" id="UP001054252">
    <property type="component" value="Unassembled WGS sequence"/>
</dbReference>
<feature type="coiled-coil region" evidence="7">
    <location>
        <begin position="33"/>
        <end position="101"/>
    </location>
</feature>
<evidence type="ECO:0000256" key="7">
    <source>
        <dbReference type="SAM" id="Coils"/>
    </source>
</evidence>
<proteinExistence type="inferred from homology"/>
<evidence type="ECO:0000256" key="1">
    <source>
        <dbReference type="ARBA" id="ARBA00008894"/>
    </source>
</evidence>
<keyword evidence="11" id="KW-1185">Reference proteome</keyword>
<feature type="region of interest" description="Disordered" evidence="8">
    <location>
        <begin position="904"/>
        <end position="927"/>
    </location>
</feature>